<evidence type="ECO:0000313" key="4">
    <source>
        <dbReference type="Proteomes" id="UP000794436"/>
    </source>
</evidence>
<dbReference type="EMBL" id="SPLM01000007">
    <property type="protein sequence ID" value="TMW66711.1"/>
    <property type="molecule type" value="Genomic_DNA"/>
</dbReference>
<sequence length="489" mass="53478">MQHDFGGHINQLSLALSPHGRRRRHRLKPPFEFSLKKILGLKPKQTQEYPVGHTGGLLRLEGAARIARSHSAPHSVAGRSTGGSQPDKTLKQTKSMYLEGDKRSEWLVYCVDPTYVVESAQVNPNALQRRNEELFGYEDEEKHDNDQGENVATVPTASPRLNRVRKCAERTKAMFSPIQSMSSAMSPFNDAEKKANAAILEEVVALRLMDNQLSDDEDDGDGSECAFESDVVSIDDEDSVISDKTVDLHNTSDLDEDVYHDALSGDAREDDQTAALVPVLDGITSEGDEVLPPPTLMSTYTELKPSPAPITSDARTRQYLHVLMLLFACFISGIAVRNACLTSERQAVGLSSQSQSPPISQWNAPLDFLALASIPVYEETVTPAITPISPSVSPPPPEAVLSTKHPEEASRVSPVMVPALTTNREATIDALVKIELAQPDHPVNTDDVMAVDGIELSLLGFDVIVLFEWYLRALGFVMFVVGALPFIVS</sequence>
<gene>
    <name evidence="3" type="ORF">Poli38472_014023</name>
</gene>
<feature type="transmembrane region" description="Helical" evidence="2">
    <location>
        <begin position="469"/>
        <end position="488"/>
    </location>
</feature>
<comment type="caution">
    <text evidence="3">The sequence shown here is derived from an EMBL/GenBank/DDBJ whole genome shotgun (WGS) entry which is preliminary data.</text>
</comment>
<evidence type="ECO:0000256" key="2">
    <source>
        <dbReference type="SAM" id="Phobius"/>
    </source>
</evidence>
<reference evidence="3" key="1">
    <citation type="submission" date="2019-03" db="EMBL/GenBank/DDBJ databases">
        <title>Long read genome sequence of the mycoparasitic Pythium oligandrum ATCC 38472 isolated from sugarbeet rhizosphere.</title>
        <authorList>
            <person name="Gaulin E."/>
        </authorList>
    </citation>
    <scope>NUCLEOTIDE SEQUENCE</scope>
    <source>
        <strain evidence="3">ATCC 38472_TT</strain>
    </source>
</reference>
<keyword evidence="2" id="KW-1133">Transmembrane helix</keyword>
<keyword evidence="4" id="KW-1185">Reference proteome</keyword>
<dbReference type="Proteomes" id="UP000794436">
    <property type="component" value="Unassembled WGS sequence"/>
</dbReference>
<keyword evidence="2" id="KW-0472">Membrane</keyword>
<evidence type="ECO:0000313" key="3">
    <source>
        <dbReference type="EMBL" id="TMW66711.1"/>
    </source>
</evidence>
<keyword evidence="2" id="KW-0812">Transmembrane</keyword>
<protein>
    <submittedName>
        <fullName evidence="3">Uncharacterized protein</fullName>
    </submittedName>
</protein>
<feature type="region of interest" description="Disordered" evidence="1">
    <location>
        <begin position="68"/>
        <end position="89"/>
    </location>
</feature>
<accession>A0A8K1CN61</accession>
<name>A0A8K1CN61_PYTOL</name>
<proteinExistence type="predicted"/>
<organism evidence="3 4">
    <name type="scientific">Pythium oligandrum</name>
    <name type="common">Mycoparasitic fungus</name>
    <dbReference type="NCBI Taxonomy" id="41045"/>
    <lineage>
        <taxon>Eukaryota</taxon>
        <taxon>Sar</taxon>
        <taxon>Stramenopiles</taxon>
        <taxon>Oomycota</taxon>
        <taxon>Peronosporomycetes</taxon>
        <taxon>Pythiales</taxon>
        <taxon>Pythiaceae</taxon>
        <taxon>Pythium</taxon>
    </lineage>
</organism>
<dbReference type="AlphaFoldDB" id="A0A8K1CN61"/>
<evidence type="ECO:0000256" key="1">
    <source>
        <dbReference type="SAM" id="MobiDB-lite"/>
    </source>
</evidence>